<comment type="caution">
    <text evidence="2">The sequence shown here is derived from an EMBL/GenBank/DDBJ whole genome shotgun (WGS) entry which is preliminary data.</text>
</comment>
<evidence type="ECO:0000256" key="1">
    <source>
        <dbReference type="SAM" id="MobiDB-lite"/>
    </source>
</evidence>
<sequence length="84" mass="8957">MSVVQDVSQECKELDVPAGGNKTETSGPGAQSALRAPCSFWNEDGSHGGCKPISHSFILILIHVQASSGHSPKPSHKMHIHFSH</sequence>
<dbReference type="Proteomes" id="UP001168098">
    <property type="component" value="Unassembled WGS sequence"/>
</dbReference>
<dbReference type="AlphaFoldDB" id="A0AA39AAY0"/>
<evidence type="ECO:0000313" key="3">
    <source>
        <dbReference type="Proteomes" id="UP001168098"/>
    </source>
</evidence>
<dbReference type="EMBL" id="JARBHA010000004">
    <property type="protein sequence ID" value="KAJ9703879.1"/>
    <property type="molecule type" value="Genomic_DNA"/>
</dbReference>
<reference evidence="2 3" key="1">
    <citation type="journal article" date="2023" name="BMC Biotechnol.">
        <title>Vitis rotundifolia cv Carlos genome sequencing.</title>
        <authorList>
            <person name="Huff M."/>
            <person name="Hulse-Kemp A."/>
            <person name="Scheffler B."/>
            <person name="Youngblood R."/>
            <person name="Simpson S."/>
            <person name="Babiker E."/>
            <person name="Staton M."/>
        </authorList>
    </citation>
    <scope>NUCLEOTIDE SEQUENCE [LARGE SCALE GENOMIC DNA]</scope>
    <source>
        <tissue evidence="2">Leaf</tissue>
    </source>
</reference>
<organism evidence="2 3">
    <name type="scientific">Vitis rotundifolia</name>
    <name type="common">Muscadine grape</name>
    <dbReference type="NCBI Taxonomy" id="103349"/>
    <lineage>
        <taxon>Eukaryota</taxon>
        <taxon>Viridiplantae</taxon>
        <taxon>Streptophyta</taxon>
        <taxon>Embryophyta</taxon>
        <taxon>Tracheophyta</taxon>
        <taxon>Spermatophyta</taxon>
        <taxon>Magnoliopsida</taxon>
        <taxon>eudicotyledons</taxon>
        <taxon>Gunneridae</taxon>
        <taxon>Pentapetalae</taxon>
        <taxon>rosids</taxon>
        <taxon>Vitales</taxon>
        <taxon>Vitaceae</taxon>
        <taxon>Viteae</taxon>
        <taxon>Vitis</taxon>
    </lineage>
</organism>
<gene>
    <name evidence="2" type="ORF">PVL29_005243</name>
</gene>
<accession>A0AA39AAY0</accession>
<proteinExistence type="predicted"/>
<feature type="region of interest" description="Disordered" evidence="1">
    <location>
        <begin position="1"/>
        <end position="33"/>
    </location>
</feature>
<keyword evidence="3" id="KW-1185">Reference proteome</keyword>
<protein>
    <submittedName>
        <fullName evidence="2">Uncharacterized protein</fullName>
    </submittedName>
</protein>
<name>A0AA39AAY0_VITRO</name>
<evidence type="ECO:0000313" key="2">
    <source>
        <dbReference type="EMBL" id="KAJ9703879.1"/>
    </source>
</evidence>